<feature type="compositionally biased region" description="Low complexity" evidence="10">
    <location>
        <begin position="581"/>
        <end position="597"/>
    </location>
</feature>
<feature type="compositionally biased region" description="Polar residues" evidence="10">
    <location>
        <begin position="124"/>
        <end position="156"/>
    </location>
</feature>
<comment type="caution">
    <text evidence="13">The sequence shown here is derived from an EMBL/GenBank/DDBJ whole genome shotgun (WGS) entry which is preliminary data.</text>
</comment>
<evidence type="ECO:0000256" key="3">
    <source>
        <dbReference type="ARBA" id="ARBA00022679"/>
    </source>
</evidence>
<feature type="signal peptide" evidence="11">
    <location>
        <begin position="1"/>
        <end position="20"/>
    </location>
</feature>
<dbReference type="Proteomes" id="UP000077202">
    <property type="component" value="Unassembled WGS sequence"/>
</dbReference>
<feature type="region of interest" description="Disordered" evidence="10">
    <location>
        <begin position="659"/>
        <end position="706"/>
    </location>
</feature>
<protein>
    <recommendedName>
        <fullName evidence="1">non-specific serine/threonine protein kinase</fullName>
        <ecNumber evidence="1">2.7.11.1</ecNumber>
    </recommendedName>
</protein>
<keyword evidence="6 9" id="KW-0067">ATP-binding</keyword>
<keyword evidence="3" id="KW-0808">Transferase</keyword>
<dbReference type="AlphaFoldDB" id="A0A176VN33"/>
<evidence type="ECO:0000259" key="12">
    <source>
        <dbReference type="PROSITE" id="PS50011"/>
    </source>
</evidence>
<dbReference type="PROSITE" id="PS00107">
    <property type="entry name" value="PROTEIN_KINASE_ATP"/>
    <property type="match status" value="1"/>
</dbReference>
<feature type="compositionally biased region" description="Basic and acidic residues" evidence="10">
    <location>
        <begin position="609"/>
        <end position="618"/>
    </location>
</feature>
<dbReference type="InterPro" id="IPR001245">
    <property type="entry name" value="Ser-Thr/Tyr_kinase_cat_dom"/>
</dbReference>
<evidence type="ECO:0000256" key="5">
    <source>
        <dbReference type="ARBA" id="ARBA00022777"/>
    </source>
</evidence>
<evidence type="ECO:0000256" key="9">
    <source>
        <dbReference type="PROSITE-ProRule" id="PRU10141"/>
    </source>
</evidence>
<dbReference type="SUPFAM" id="SSF56112">
    <property type="entry name" value="Protein kinase-like (PK-like)"/>
    <property type="match status" value="1"/>
</dbReference>
<dbReference type="InterPro" id="IPR000719">
    <property type="entry name" value="Prot_kinase_dom"/>
</dbReference>
<dbReference type="PROSITE" id="PS00108">
    <property type="entry name" value="PROTEIN_KINASE_ST"/>
    <property type="match status" value="1"/>
</dbReference>
<dbReference type="EMBL" id="LVLJ01003523">
    <property type="protein sequence ID" value="OAE21196.1"/>
    <property type="molecule type" value="Genomic_DNA"/>
</dbReference>
<accession>A0A176VN33</accession>
<dbReference type="InterPro" id="IPR011009">
    <property type="entry name" value="Kinase-like_dom_sf"/>
</dbReference>
<evidence type="ECO:0000256" key="6">
    <source>
        <dbReference type="ARBA" id="ARBA00022840"/>
    </source>
</evidence>
<evidence type="ECO:0000256" key="2">
    <source>
        <dbReference type="ARBA" id="ARBA00022527"/>
    </source>
</evidence>
<gene>
    <name evidence="13" type="ORF">AXG93_4012s1270</name>
</gene>
<dbReference type="Pfam" id="PF07714">
    <property type="entry name" value="PK_Tyr_Ser-Thr"/>
    <property type="match status" value="1"/>
</dbReference>
<dbReference type="EC" id="2.7.11.1" evidence="1"/>
<evidence type="ECO:0000313" key="13">
    <source>
        <dbReference type="EMBL" id="OAE21196.1"/>
    </source>
</evidence>
<name>A0A176VN33_MARPO</name>
<dbReference type="SMART" id="SM00220">
    <property type="entry name" value="S_TKc"/>
    <property type="match status" value="1"/>
</dbReference>
<evidence type="ECO:0000256" key="10">
    <source>
        <dbReference type="SAM" id="MobiDB-lite"/>
    </source>
</evidence>
<keyword evidence="11" id="KW-0732">Signal</keyword>
<keyword evidence="14" id="KW-1185">Reference proteome</keyword>
<feature type="compositionally biased region" description="Polar residues" evidence="10">
    <location>
        <begin position="541"/>
        <end position="574"/>
    </location>
</feature>
<dbReference type="FunFam" id="1.10.510.10:FF:000300">
    <property type="entry name" value="Calmodulin-binding receptor-like cytoplasmic kinase 3"/>
    <property type="match status" value="1"/>
</dbReference>
<dbReference type="FunFam" id="3.30.200.20:FF:001335">
    <property type="entry name" value="Calmodulin-binding receptor-like cytoplasmic kinase 2"/>
    <property type="match status" value="1"/>
</dbReference>
<feature type="binding site" evidence="9">
    <location>
        <position position="289"/>
    </location>
    <ligand>
        <name>ATP</name>
        <dbReference type="ChEBI" id="CHEBI:30616"/>
    </ligand>
</feature>
<dbReference type="Gene3D" id="1.10.510.10">
    <property type="entry name" value="Transferase(Phosphotransferase) domain 1"/>
    <property type="match status" value="1"/>
</dbReference>
<keyword evidence="5" id="KW-0418">Kinase</keyword>
<feature type="domain" description="Protein kinase" evidence="12">
    <location>
        <begin position="257"/>
        <end position="512"/>
    </location>
</feature>
<dbReference type="PANTHER" id="PTHR47989:SF71">
    <property type="entry name" value="PROTEIN KINASE DOMAIN-CONTAINING PROTEIN"/>
    <property type="match status" value="1"/>
</dbReference>
<reference evidence="13" key="1">
    <citation type="submission" date="2016-03" db="EMBL/GenBank/DDBJ databases">
        <title>Mechanisms controlling the formation of the plant cell surface in tip-growing cells are functionally conserved among land plants.</title>
        <authorList>
            <person name="Honkanen S."/>
            <person name="Jones V.A."/>
            <person name="Morieri G."/>
            <person name="Champion C."/>
            <person name="Hetherington A.J."/>
            <person name="Kelly S."/>
            <person name="Saint-Marcoux D."/>
            <person name="Proust H."/>
            <person name="Prescott H."/>
            <person name="Dolan L."/>
        </authorList>
    </citation>
    <scope>NUCLEOTIDE SEQUENCE [LARGE SCALE GENOMIC DNA]</scope>
    <source>
        <tissue evidence="13">Whole gametophyte</tissue>
    </source>
</reference>
<organism evidence="13 14">
    <name type="scientific">Marchantia polymorpha subsp. ruderalis</name>
    <dbReference type="NCBI Taxonomy" id="1480154"/>
    <lineage>
        <taxon>Eukaryota</taxon>
        <taxon>Viridiplantae</taxon>
        <taxon>Streptophyta</taxon>
        <taxon>Embryophyta</taxon>
        <taxon>Marchantiophyta</taxon>
        <taxon>Marchantiopsida</taxon>
        <taxon>Marchantiidae</taxon>
        <taxon>Marchantiales</taxon>
        <taxon>Marchantiaceae</taxon>
        <taxon>Marchantia</taxon>
    </lineage>
</organism>
<evidence type="ECO:0000256" key="4">
    <source>
        <dbReference type="ARBA" id="ARBA00022741"/>
    </source>
</evidence>
<dbReference type="GO" id="GO:0004674">
    <property type="term" value="F:protein serine/threonine kinase activity"/>
    <property type="evidence" value="ECO:0007669"/>
    <property type="project" value="UniProtKB-KW"/>
</dbReference>
<feature type="region of interest" description="Disordered" evidence="10">
    <location>
        <begin position="541"/>
        <end position="636"/>
    </location>
</feature>
<proteinExistence type="predicted"/>
<evidence type="ECO:0000256" key="11">
    <source>
        <dbReference type="SAM" id="SignalP"/>
    </source>
</evidence>
<keyword evidence="2" id="KW-0723">Serine/threonine-protein kinase</keyword>
<feature type="chain" id="PRO_5008051909" description="non-specific serine/threonine protein kinase" evidence="11">
    <location>
        <begin position="21"/>
        <end position="706"/>
    </location>
</feature>
<evidence type="ECO:0000256" key="8">
    <source>
        <dbReference type="ARBA" id="ARBA00048679"/>
    </source>
</evidence>
<dbReference type="PANTHER" id="PTHR47989">
    <property type="entry name" value="OS01G0750732 PROTEIN"/>
    <property type="match status" value="1"/>
</dbReference>
<evidence type="ECO:0000313" key="14">
    <source>
        <dbReference type="Proteomes" id="UP000077202"/>
    </source>
</evidence>
<evidence type="ECO:0000256" key="7">
    <source>
        <dbReference type="ARBA" id="ARBA00047899"/>
    </source>
</evidence>
<sequence>MKPSLVGIFVVIQLLTLGLASDHPQGHAGELCNLEDVALFCTQFLSGDDGDAHRCCQALASANDRGCLCSPASTVWAPLGGDGLCQLHVSWAGSVECSNLAEEAASLPEFVSNSAKRQLADEVPSSQKPLLASSDQFDTSTESGNSSDQNTSEETSSGGGFPGVLAAGMGASFLLSCALVCPCWKPTRKKEVVSQTFQGDISINSISSNHDNSRSLNRLNSASSFSAYSNTSSQIPPGVTGALTFTMAELMKVTGNFSPSHKIGQGGFGTVYKGKLKDGTVVAVKRAKKDAFETRLSIEFQNELDMLSQVDHLNLVKLIGYLEEEHERILVVEYVPNGNLREHLDGHYGMVLDMATRLDIAIDVAHALTYLHLYADRPIIHRDVKSSNILLTDTFRAKVADFGFSRTGPTGQGDTHVSTQVKGTAGYLDPEYLTTYQLNEKSDVYSFGILVIEIFTGRRPIELKRPSEERVTVRWAFKKFVEGKVMEILDPRIEHTPAIYMIIERLAELAFACSAPTKRDRPVMKKAQEALWNIRKEYQAQLSNDPARSPSHTSRTSRATFSIPETDSRTSPSFLSPRLASPTRSSPNSRLSPSTSNMSSQNLSGRAQQVEEQRRSSHEQPVSKTQRKEEERRRRRRRSLMIGYGVRGFAESVESGRGYWRGSSQHEIPGPAEETVSRERRLRPQQQQQQQQDDDDDEEEKGRVLV</sequence>
<dbReference type="InterPro" id="IPR008271">
    <property type="entry name" value="Ser/Thr_kinase_AS"/>
</dbReference>
<dbReference type="CDD" id="cd14066">
    <property type="entry name" value="STKc_IRAK"/>
    <property type="match status" value="1"/>
</dbReference>
<dbReference type="InterPro" id="IPR017441">
    <property type="entry name" value="Protein_kinase_ATP_BS"/>
</dbReference>
<keyword evidence="4 9" id="KW-0547">Nucleotide-binding</keyword>
<feature type="compositionally biased region" description="Polar residues" evidence="10">
    <location>
        <begin position="598"/>
        <end position="607"/>
    </location>
</feature>
<dbReference type="Gene3D" id="3.30.200.20">
    <property type="entry name" value="Phosphorylase Kinase, domain 1"/>
    <property type="match status" value="1"/>
</dbReference>
<feature type="region of interest" description="Disordered" evidence="10">
    <location>
        <begin position="122"/>
        <end position="159"/>
    </location>
</feature>
<evidence type="ECO:0000256" key="1">
    <source>
        <dbReference type="ARBA" id="ARBA00012513"/>
    </source>
</evidence>
<comment type="catalytic activity">
    <reaction evidence="8">
        <text>L-seryl-[protein] + ATP = O-phospho-L-seryl-[protein] + ADP + H(+)</text>
        <dbReference type="Rhea" id="RHEA:17989"/>
        <dbReference type="Rhea" id="RHEA-COMP:9863"/>
        <dbReference type="Rhea" id="RHEA-COMP:11604"/>
        <dbReference type="ChEBI" id="CHEBI:15378"/>
        <dbReference type="ChEBI" id="CHEBI:29999"/>
        <dbReference type="ChEBI" id="CHEBI:30616"/>
        <dbReference type="ChEBI" id="CHEBI:83421"/>
        <dbReference type="ChEBI" id="CHEBI:456216"/>
        <dbReference type="EC" id="2.7.11.1"/>
    </reaction>
</comment>
<dbReference type="PROSITE" id="PS50011">
    <property type="entry name" value="PROTEIN_KINASE_DOM"/>
    <property type="match status" value="1"/>
</dbReference>
<comment type="catalytic activity">
    <reaction evidence="7">
        <text>L-threonyl-[protein] + ATP = O-phospho-L-threonyl-[protein] + ADP + H(+)</text>
        <dbReference type="Rhea" id="RHEA:46608"/>
        <dbReference type="Rhea" id="RHEA-COMP:11060"/>
        <dbReference type="Rhea" id="RHEA-COMP:11605"/>
        <dbReference type="ChEBI" id="CHEBI:15378"/>
        <dbReference type="ChEBI" id="CHEBI:30013"/>
        <dbReference type="ChEBI" id="CHEBI:30616"/>
        <dbReference type="ChEBI" id="CHEBI:61977"/>
        <dbReference type="ChEBI" id="CHEBI:456216"/>
        <dbReference type="EC" id="2.7.11.1"/>
    </reaction>
</comment>
<dbReference type="GO" id="GO:0005524">
    <property type="term" value="F:ATP binding"/>
    <property type="evidence" value="ECO:0007669"/>
    <property type="project" value="UniProtKB-UniRule"/>
</dbReference>